<name>A0ACB0JXP0_TRIPR</name>
<reference evidence="1" key="1">
    <citation type="submission" date="2023-10" db="EMBL/GenBank/DDBJ databases">
        <authorList>
            <person name="Rodriguez Cubillos JULIANA M."/>
            <person name="De Vega J."/>
        </authorList>
    </citation>
    <scope>NUCLEOTIDE SEQUENCE</scope>
</reference>
<gene>
    <name evidence="1" type="ORF">MILVUS5_LOCUS17670</name>
</gene>
<sequence length="284" mass="31935">MAAIATTTVPVKLKLFDNTRTTSTSHLFSSSYSSFSKLSIPHSLNFYSSPSFTLNLRYGHSFRPSAYGGGGNFRRPPPENEDDGDDALDLSKLRSNTVRLIDQNQNMVGVVSIDQAIQKAEDAELDLVIVSADADPPVVKIMNYNKYRYELQKKKRDQQKKSAATRMDLKELKMGYNIDQHDYSVRLKAARKFLADGDKVKVIVNLKGRQNEFRNNAIELIRRFQNDIGKLGTEEAKNIRDKNMFVVLVPNKTELQKPEETPKKNAADKVSVEASDEVSVSVEA</sequence>
<evidence type="ECO:0000313" key="1">
    <source>
        <dbReference type="EMBL" id="CAJ2649610.1"/>
    </source>
</evidence>
<accession>A0ACB0JXP0</accession>
<proteinExistence type="predicted"/>
<protein>
    <submittedName>
        <fullName evidence="1">Uncharacterized protein</fullName>
    </submittedName>
</protein>
<organism evidence="1 2">
    <name type="scientific">Trifolium pratense</name>
    <name type="common">Red clover</name>
    <dbReference type="NCBI Taxonomy" id="57577"/>
    <lineage>
        <taxon>Eukaryota</taxon>
        <taxon>Viridiplantae</taxon>
        <taxon>Streptophyta</taxon>
        <taxon>Embryophyta</taxon>
        <taxon>Tracheophyta</taxon>
        <taxon>Spermatophyta</taxon>
        <taxon>Magnoliopsida</taxon>
        <taxon>eudicotyledons</taxon>
        <taxon>Gunneridae</taxon>
        <taxon>Pentapetalae</taxon>
        <taxon>rosids</taxon>
        <taxon>fabids</taxon>
        <taxon>Fabales</taxon>
        <taxon>Fabaceae</taxon>
        <taxon>Papilionoideae</taxon>
        <taxon>50 kb inversion clade</taxon>
        <taxon>NPAAA clade</taxon>
        <taxon>Hologalegina</taxon>
        <taxon>IRL clade</taxon>
        <taxon>Trifolieae</taxon>
        <taxon>Trifolium</taxon>
    </lineage>
</organism>
<dbReference type="Proteomes" id="UP001177021">
    <property type="component" value="Unassembled WGS sequence"/>
</dbReference>
<evidence type="ECO:0000313" key="2">
    <source>
        <dbReference type="Proteomes" id="UP001177021"/>
    </source>
</evidence>
<keyword evidence="2" id="KW-1185">Reference proteome</keyword>
<dbReference type="EMBL" id="CASHSV030000109">
    <property type="protein sequence ID" value="CAJ2649610.1"/>
    <property type="molecule type" value="Genomic_DNA"/>
</dbReference>
<comment type="caution">
    <text evidence="1">The sequence shown here is derived from an EMBL/GenBank/DDBJ whole genome shotgun (WGS) entry which is preliminary data.</text>
</comment>